<accession>A0A8R1YM58</accession>
<protein>
    <submittedName>
        <fullName evidence="2">Uncharacterized protein</fullName>
    </submittedName>
</protein>
<feature type="compositionally biased region" description="Polar residues" evidence="1">
    <location>
        <begin position="22"/>
        <end position="35"/>
    </location>
</feature>
<gene>
    <name evidence="2" type="primary">WBGene00116899</name>
</gene>
<feature type="compositionally biased region" description="Low complexity" evidence="1">
    <location>
        <begin position="46"/>
        <end position="63"/>
    </location>
</feature>
<dbReference type="AlphaFoldDB" id="A0A2A6CZD4"/>
<feature type="region of interest" description="Disordered" evidence="1">
    <location>
        <begin position="1"/>
        <end position="206"/>
    </location>
</feature>
<sequence>MKTRAKIREEEDERAANAAPVRTSTRVTRSNSNANGREAGQSMLQGGSSTGTAGSTAVETVGVTRKRASTSQARKDAATAAAPAAAVATAAHTKQRRVARKDAAASSSTAVTPPVEEEEAAASSSTQPIHIDTTTRRLTRAQHRAANSVSPSIAAHVTDPMEGSDKSKKVVSPGSRTQSGRVTKKGSTSAGAGSSSSTAPTRAATAARRGGAAAAAAAPPAPVANALAAAANRAGTAADARDSPFRIILGMMDDLDGVNLTGTGKQNRFIMVSYEM</sequence>
<feature type="compositionally biased region" description="Low complexity" evidence="1">
    <location>
        <begin position="78"/>
        <end position="91"/>
    </location>
</feature>
<feature type="compositionally biased region" description="Low complexity" evidence="1">
    <location>
        <begin position="188"/>
        <end position="206"/>
    </location>
</feature>
<organism evidence="2 3">
    <name type="scientific">Pristionchus pacificus</name>
    <name type="common">Parasitic nematode worm</name>
    <dbReference type="NCBI Taxonomy" id="54126"/>
    <lineage>
        <taxon>Eukaryota</taxon>
        <taxon>Metazoa</taxon>
        <taxon>Ecdysozoa</taxon>
        <taxon>Nematoda</taxon>
        <taxon>Chromadorea</taxon>
        <taxon>Rhabditida</taxon>
        <taxon>Rhabditina</taxon>
        <taxon>Diplogasteromorpha</taxon>
        <taxon>Diplogasteroidea</taxon>
        <taxon>Neodiplogasteridae</taxon>
        <taxon>Pristionchus</taxon>
    </lineage>
</organism>
<accession>A0A2A6CZD4</accession>
<keyword evidence="3" id="KW-1185">Reference proteome</keyword>
<dbReference type="Proteomes" id="UP000005239">
    <property type="component" value="Unassembled WGS sequence"/>
</dbReference>
<reference evidence="3" key="1">
    <citation type="journal article" date="2008" name="Nat. Genet.">
        <title>The Pristionchus pacificus genome provides a unique perspective on nematode lifestyle and parasitism.</title>
        <authorList>
            <person name="Dieterich C."/>
            <person name="Clifton S.W."/>
            <person name="Schuster L.N."/>
            <person name="Chinwalla A."/>
            <person name="Delehaunty K."/>
            <person name="Dinkelacker I."/>
            <person name="Fulton L."/>
            <person name="Fulton R."/>
            <person name="Godfrey J."/>
            <person name="Minx P."/>
            <person name="Mitreva M."/>
            <person name="Roeseler W."/>
            <person name="Tian H."/>
            <person name="Witte H."/>
            <person name="Yang S.P."/>
            <person name="Wilson R.K."/>
            <person name="Sommer R.J."/>
        </authorList>
    </citation>
    <scope>NUCLEOTIDE SEQUENCE [LARGE SCALE GENOMIC DNA]</scope>
    <source>
        <strain evidence="3">PS312</strain>
    </source>
</reference>
<feature type="compositionally biased region" description="Low complexity" evidence="1">
    <location>
        <begin position="104"/>
        <end position="114"/>
    </location>
</feature>
<evidence type="ECO:0000256" key="1">
    <source>
        <dbReference type="SAM" id="MobiDB-lite"/>
    </source>
</evidence>
<evidence type="ECO:0000313" key="3">
    <source>
        <dbReference type="Proteomes" id="UP000005239"/>
    </source>
</evidence>
<feature type="compositionally biased region" description="Polar residues" evidence="1">
    <location>
        <begin position="174"/>
        <end position="187"/>
    </location>
</feature>
<name>A0A2A6CZD4_PRIPA</name>
<evidence type="ECO:0000313" key="2">
    <source>
        <dbReference type="EnsemblMetazoa" id="PPA27345.1"/>
    </source>
</evidence>
<reference evidence="2" key="2">
    <citation type="submission" date="2022-06" db="UniProtKB">
        <authorList>
            <consortium name="EnsemblMetazoa"/>
        </authorList>
    </citation>
    <scope>IDENTIFICATION</scope>
    <source>
        <strain evidence="2">PS312</strain>
    </source>
</reference>
<dbReference type="EnsemblMetazoa" id="PPA27345.1">
    <property type="protein sequence ID" value="PPA27345.1"/>
    <property type="gene ID" value="WBGene00116899"/>
</dbReference>
<proteinExistence type="predicted"/>